<gene>
    <name evidence="4" type="ORF">DDZ16_09070</name>
</gene>
<dbReference type="InterPro" id="IPR033429">
    <property type="entry name" value="DUF5125"/>
</dbReference>
<feature type="domain" description="DUF5125" evidence="2">
    <location>
        <begin position="128"/>
        <end position="307"/>
    </location>
</feature>
<keyword evidence="5" id="KW-1185">Reference proteome</keyword>
<feature type="domain" description="DUF5121" evidence="3">
    <location>
        <begin position="316"/>
        <end position="429"/>
    </location>
</feature>
<comment type="caution">
    <text evidence="4">The sequence shown here is derived from an EMBL/GenBank/DDBJ whole genome shotgun (WGS) entry which is preliminary data.</text>
</comment>
<name>A0A2U2B9M5_9BACT</name>
<dbReference type="EMBL" id="QEWP01000006">
    <property type="protein sequence ID" value="PWD99757.1"/>
    <property type="molecule type" value="Genomic_DNA"/>
</dbReference>
<organism evidence="4 5">
    <name type="scientific">Marinilabilia rubra</name>
    <dbReference type="NCBI Taxonomy" id="2162893"/>
    <lineage>
        <taxon>Bacteria</taxon>
        <taxon>Pseudomonadati</taxon>
        <taxon>Bacteroidota</taxon>
        <taxon>Bacteroidia</taxon>
        <taxon>Marinilabiliales</taxon>
        <taxon>Marinilabiliaceae</taxon>
        <taxon>Marinilabilia</taxon>
    </lineage>
</organism>
<dbReference type="RefSeq" id="WP_109264296.1">
    <property type="nucleotide sequence ID" value="NZ_QEWP01000006.1"/>
</dbReference>
<reference evidence="4 5" key="1">
    <citation type="submission" date="2018-05" db="EMBL/GenBank/DDBJ databases">
        <title>Marinilabilia rubrum sp. nov., isolated from saltern sediment.</title>
        <authorList>
            <person name="Zhang R."/>
        </authorList>
    </citation>
    <scope>NUCLEOTIDE SEQUENCE [LARGE SCALE GENOMIC DNA]</scope>
    <source>
        <strain evidence="4 5">WTE16</strain>
    </source>
</reference>
<accession>A0A2U2B9M5</accession>
<dbReference type="Pfam" id="PF17163">
    <property type="entry name" value="DUF5125"/>
    <property type="match status" value="1"/>
</dbReference>
<protein>
    <recommendedName>
        <fullName evidence="6">DUF5125 domain-containing protein</fullName>
    </recommendedName>
</protein>
<dbReference type="Pfam" id="PF16408">
    <property type="entry name" value="DUF5016"/>
    <property type="match status" value="1"/>
</dbReference>
<evidence type="ECO:0000259" key="1">
    <source>
        <dbReference type="Pfam" id="PF16408"/>
    </source>
</evidence>
<evidence type="ECO:0000313" key="4">
    <source>
        <dbReference type="EMBL" id="PWD99757.1"/>
    </source>
</evidence>
<dbReference type="PROSITE" id="PS51257">
    <property type="entry name" value="PROKAR_LIPOPROTEIN"/>
    <property type="match status" value="1"/>
</dbReference>
<evidence type="ECO:0000259" key="2">
    <source>
        <dbReference type="Pfam" id="PF17163"/>
    </source>
</evidence>
<dbReference type="OrthoDB" id="1004111at2"/>
<dbReference type="Pfam" id="PF17165">
    <property type="entry name" value="DUF5121"/>
    <property type="match status" value="1"/>
</dbReference>
<dbReference type="AlphaFoldDB" id="A0A2U2B9M5"/>
<evidence type="ECO:0000313" key="5">
    <source>
        <dbReference type="Proteomes" id="UP000244956"/>
    </source>
</evidence>
<dbReference type="InterPro" id="IPR033430">
    <property type="entry name" value="DUF5121"/>
</dbReference>
<sequence length="443" mass="48620">MKKIKYLILGLMGLVAFSCTEDEATEIQPEGNPVLEIDDQFANVHFGDDLPFTATVSDQTPLSTLTAVLYFGEEEVSRTEIRTKENGEYSGTIHVPFEQNIPDGTATLEFELVNTTLNSVTQTFDVPVTRAEYPYLILVTEDGSYPMVPTGESNEYAATEAFPSTDLSAYIKTPVVDDKGNEMVFGWDAGEITKGSTDYIPFVSPVSGTYSVTFNTLNYEAGPFFEILFNGQKMNMIDKENYQIDVDLTQGQEIQIEGLGNLDQWWIDADYLDQQEVGMYNFVPIDGKYRVTANLSMNYFKAEALDGNSPASLNEDGTGAIWVIGTDVGKPSVDGNEVGWNPDNALCMAPVGNKQYQLTVVAGESIRASEINFKFFHQKGWGGEFTNESISTESDIIFIGNGENDRDPGNLGLVSELEAGATYVLVVDLSAGNDQAVLTVTRQ</sequence>
<dbReference type="InterPro" id="IPR032184">
    <property type="entry name" value="DUF5016"/>
</dbReference>
<evidence type="ECO:0000259" key="3">
    <source>
        <dbReference type="Pfam" id="PF17165"/>
    </source>
</evidence>
<evidence type="ECO:0008006" key="6">
    <source>
        <dbReference type="Google" id="ProtNLM"/>
    </source>
</evidence>
<proteinExistence type="predicted"/>
<feature type="domain" description="DUF5016" evidence="1">
    <location>
        <begin position="1"/>
        <end position="116"/>
    </location>
</feature>
<dbReference type="Proteomes" id="UP000244956">
    <property type="component" value="Unassembled WGS sequence"/>
</dbReference>